<accession>A0ABP8TNL9</accession>
<dbReference type="InterPro" id="IPR029058">
    <property type="entry name" value="AB_hydrolase_fold"/>
</dbReference>
<dbReference type="EMBL" id="BAABHJ010000020">
    <property type="protein sequence ID" value="GAA4612616.1"/>
    <property type="molecule type" value="Genomic_DNA"/>
</dbReference>
<dbReference type="Gene3D" id="3.40.50.1820">
    <property type="entry name" value="alpha/beta hydrolase"/>
    <property type="match status" value="1"/>
</dbReference>
<dbReference type="Proteomes" id="UP001500212">
    <property type="component" value="Unassembled WGS sequence"/>
</dbReference>
<sequence length="274" mass="28693">MQTAPVNDIEIEYELIGHGEPLLLIHGSNLATGLAPLAAALAAQAPHLQLVRYHRRGMAGSGGRALPISVGQQAADALGLLDALGLPSAHLLGYSYGGVIAIEAALSAPARVRSLALLEPILTEVPSWTTFRAGMEPVMSLYAAGDMAGAASATFAGLGGPDWRELVSTAGPDALDLAVRDTELFYRAEAPSLTAWTLDETRAAAVQGPVLSVLGTRSGPFFEEGRQFLHQRFTQCADADIPGANHLLNLQAPQPIAAVVAGFLQRHSPLTRRA</sequence>
<dbReference type="InterPro" id="IPR000073">
    <property type="entry name" value="AB_hydrolase_1"/>
</dbReference>
<evidence type="ECO:0000313" key="3">
    <source>
        <dbReference type="Proteomes" id="UP001500212"/>
    </source>
</evidence>
<evidence type="ECO:0000259" key="1">
    <source>
        <dbReference type="Pfam" id="PF00561"/>
    </source>
</evidence>
<comment type="caution">
    <text evidence="2">The sequence shown here is derived from an EMBL/GenBank/DDBJ whole genome shotgun (WGS) entry which is preliminary data.</text>
</comment>
<dbReference type="GO" id="GO:0016787">
    <property type="term" value="F:hydrolase activity"/>
    <property type="evidence" value="ECO:0007669"/>
    <property type="project" value="UniProtKB-KW"/>
</dbReference>
<keyword evidence="2" id="KW-0378">Hydrolase</keyword>
<reference evidence="3" key="1">
    <citation type="journal article" date="2019" name="Int. J. Syst. Evol. Microbiol.">
        <title>The Global Catalogue of Microorganisms (GCM) 10K type strain sequencing project: providing services to taxonomists for standard genome sequencing and annotation.</title>
        <authorList>
            <consortium name="The Broad Institute Genomics Platform"/>
            <consortium name="The Broad Institute Genome Sequencing Center for Infectious Disease"/>
            <person name="Wu L."/>
            <person name="Ma J."/>
        </authorList>
    </citation>
    <scope>NUCLEOTIDE SEQUENCE [LARGE SCALE GENOMIC DNA]</scope>
    <source>
        <strain evidence="3">JCM 17938</strain>
    </source>
</reference>
<dbReference type="PANTHER" id="PTHR43433">
    <property type="entry name" value="HYDROLASE, ALPHA/BETA FOLD FAMILY PROTEIN"/>
    <property type="match status" value="1"/>
</dbReference>
<dbReference type="SUPFAM" id="SSF53474">
    <property type="entry name" value="alpha/beta-Hydrolases"/>
    <property type="match status" value="1"/>
</dbReference>
<dbReference type="RefSeq" id="WP_345360268.1">
    <property type="nucleotide sequence ID" value="NZ_BAABHJ010000020.1"/>
</dbReference>
<dbReference type="InterPro" id="IPR050471">
    <property type="entry name" value="AB_hydrolase"/>
</dbReference>
<evidence type="ECO:0000313" key="2">
    <source>
        <dbReference type="EMBL" id="GAA4612616.1"/>
    </source>
</evidence>
<dbReference type="PANTHER" id="PTHR43433:SF5">
    <property type="entry name" value="AB HYDROLASE-1 DOMAIN-CONTAINING PROTEIN"/>
    <property type="match status" value="1"/>
</dbReference>
<gene>
    <name evidence="2" type="ORF">GCM10023195_54230</name>
</gene>
<proteinExistence type="predicted"/>
<dbReference type="Pfam" id="PF00561">
    <property type="entry name" value="Abhydrolase_1"/>
    <property type="match status" value="1"/>
</dbReference>
<name>A0ABP8TNL9_9ACTN</name>
<keyword evidence="3" id="KW-1185">Reference proteome</keyword>
<organism evidence="2 3">
    <name type="scientific">Actinoallomurus liliacearum</name>
    <dbReference type="NCBI Taxonomy" id="1080073"/>
    <lineage>
        <taxon>Bacteria</taxon>
        <taxon>Bacillati</taxon>
        <taxon>Actinomycetota</taxon>
        <taxon>Actinomycetes</taxon>
        <taxon>Streptosporangiales</taxon>
        <taxon>Thermomonosporaceae</taxon>
        <taxon>Actinoallomurus</taxon>
    </lineage>
</organism>
<protein>
    <submittedName>
        <fullName evidence="2">Alpha/beta fold hydrolase</fullName>
    </submittedName>
</protein>
<feature type="domain" description="AB hydrolase-1" evidence="1">
    <location>
        <begin position="21"/>
        <end position="250"/>
    </location>
</feature>